<keyword evidence="4 8" id="KW-0031">Aminopeptidase</keyword>
<keyword evidence="6 8" id="KW-0645">Protease</keyword>
<evidence type="ECO:0000256" key="2">
    <source>
        <dbReference type="ARBA" id="ARBA00004496"/>
    </source>
</evidence>
<evidence type="ECO:0000256" key="9">
    <source>
        <dbReference type="RuleBase" id="RU003421"/>
    </source>
</evidence>
<dbReference type="PANTHER" id="PTHR43722:SF1">
    <property type="entry name" value="PROLINE IMINOPEPTIDASE"/>
    <property type="match status" value="1"/>
</dbReference>
<dbReference type="GO" id="GO:0004177">
    <property type="term" value="F:aminopeptidase activity"/>
    <property type="evidence" value="ECO:0007669"/>
    <property type="project" value="UniProtKB-UniRule"/>
</dbReference>
<evidence type="ECO:0000313" key="11">
    <source>
        <dbReference type="Proteomes" id="UP000249865"/>
    </source>
</evidence>
<dbReference type="InterPro" id="IPR029058">
    <property type="entry name" value="AB_hydrolase_fold"/>
</dbReference>
<dbReference type="PIRSF" id="PIRSF006431">
    <property type="entry name" value="Pept_S33"/>
    <property type="match status" value="1"/>
</dbReference>
<dbReference type="EMBL" id="CP030103">
    <property type="protein sequence ID" value="AWX42905.1"/>
    <property type="molecule type" value="Genomic_DNA"/>
</dbReference>
<evidence type="ECO:0000256" key="8">
    <source>
        <dbReference type="PIRNR" id="PIRNR006431"/>
    </source>
</evidence>
<keyword evidence="5 8" id="KW-0963">Cytoplasm</keyword>
<dbReference type="SUPFAM" id="SSF53474">
    <property type="entry name" value="alpha/beta-Hydrolases"/>
    <property type="match status" value="1"/>
</dbReference>
<dbReference type="Pfam" id="PF00561">
    <property type="entry name" value="Abhydrolase_1"/>
    <property type="match status" value="1"/>
</dbReference>
<accession>A0A2Z4LMA8</accession>
<keyword evidence="7 8" id="KW-0378">Hydrolase</keyword>
<comment type="subcellular location">
    <subcellularLocation>
        <location evidence="2 8">Cytoplasm</location>
    </subcellularLocation>
</comment>
<proteinExistence type="inferred from homology"/>
<evidence type="ECO:0000256" key="6">
    <source>
        <dbReference type="ARBA" id="ARBA00022670"/>
    </source>
</evidence>
<comment type="catalytic activity">
    <reaction evidence="1 8 9">
        <text>Release of N-terminal proline from a peptide.</text>
        <dbReference type="EC" id="3.4.11.5"/>
    </reaction>
</comment>
<dbReference type="InterPro" id="IPR002410">
    <property type="entry name" value="Peptidase_S33"/>
</dbReference>
<dbReference type="Gene3D" id="3.40.50.1820">
    <property type="entry name" value="alpha/beta hydrolase"/>
    <property type="match status" value="1"/>
</dbReference>
<dbReference type="PANTHER" id="PTHR43722">
    <property type="entry name" value="PROLINE IMINOPEPTIDASE"/>
    <property type="match status" value="1"/>
</dbReference>
<dbReference type="Proteomes" id="UP000249865">
    <property type="component" value="Chromosome"/>
</dbReference>
<dbReference type="GO" id="GO:0006508">
    <property type="term" value="P:proteolysis"/>
    <property type="evidence" value="ECO:0007669"/>
    <property type="project" value="UniProtKB-KW"/>
</dbReference>
<evidence type="ECO:0000256" key="1">
    <source>
        <dbReference type="ARBA" id="ARBA00001585"/>
    </source>
</evidence>
<comment type="similarity">
    <text evidence="3 8 9">Belongs to the peptidase S33 family.</text>
</comment>
<dbReference type="PRINTS" id="PR00793">
    <property type="entry name" value="PROAMNOPTASE"/>
</dbReference>
<dbReference type="AlphaFoldDB" id="A0A2Z4LMA8"/>
<reference evidence="11" key="1">
    <citation type="submission" date="2018-06" db="EMBL/GenBank/DDBJ databases">
        <title>Complete genome sequences of Mycoplasma anatis, M. anseris and M. cloacale type strains.</title>
        <authorList>
            <person name="Grozner D."/>
            <person name="Forro B."/>
            <person name="Sulyok K.M."/>
            <person name="Marton S."/>
            <person name="Kreizinger Z."/>
            <person name="Banyai K."/>
            <person name="Gyuranecz M."/>
        </authorList>
    </citation>
    <scope>NUCLEOTIDE SEQUENCE [LARGE SCALE GENOMIC DNA]</scope>
    <source>
        <strain evidence="11">NCTC 10199</strain>
    </source>
</reference>
<name>A0A2Z4LMA8_9BACT</name>
<gene>
    <name evidence="10" type="primary">pip</name>
    <name evidence="10" type="ORF">DK849_02440</name>
</gene>
<dbReference type="KEGG" id="mclo:DK849_02440"/>
<dbReference type="EC" id="3.4.11.5" evidence="8 9"/>
<evidence type="ECO:0000256" key="7">
    <source>
        <dbReference type="ARBA" id="ARBA00022801"/>
    </source>
</evidence>
<evidence type="ECO:0000256" key="5">
    <source>
        <dbReference type="ARBA" id="ARBA00022490"/>
    </source>
</evidence>
<dbReference type="OrthoDB" id="53505at2"/>
<evidence type="ECO:0000256" key="3">
    <source>
        <dbReference type="ARBA" id="ARBA00010088"/>
    </source>
</evidence>
<evidence type="ECO:0000313" key="10">
    <source>
        <dbReference type="EMBL" id="AWX42905.1"/>
    </source>
</evidence>
<dbReference type="InterPro" id="IPR000073">
    <property type="entry name" value="AB_hydrolase_1"/>
</dbReference>
<sequence>MELYEKREKYNDGFLKVSELHSIYYQEFGNPNGTPIVFVHGGPGGGCSDSSSQFFDHNYYRIILFDQRGCGKSIPSAEIRENTTWELVEDMEKLRKFLNIDQWILFGGSWGSTLSLIYAINYPQNVKAMILRGIFLGRKQDQSYLYQQGASWYFPEEYEEFASFVKPNERHNLINSYHKYLNSDNLDIAMQAAYRWAKWELGLITLEKTPFLEEILSDRKANLELARLENHYFVNNIFIKDDNYILNNVNKIENIKTIIVHGRYDMDCVPEGAYLLYKQLKNAKLNFIPASGHSSREPLIASALVDATEELKNMNF</sequence>
<dbReference type="GO" id="GO:0005737">
    <property type="term" value="C:cytoplasm"/>
    <property type="evidence" value="ECO:0007669"/>
    <property type="project" value="UniProtKB-SubCell"/>
</dbReference>
<protein>
    <recommendedName>
        <fullName evidence="8 9">Proline iminopeptidase</fullName>
        <shortName evidence="8">PIP</shortName>
        <ecNumber evidence="8 9">3.4.11.5</ecNumber>
    </recommendedName>
    <alternativeName>
        <fullName evidence="8">Prolyl aminopeptidase</fullName>
    </alternativeName>
</protein>
<organism evidence="10 11">
    <name type="scientific">Metamycoplasma cloacale</name>
    <dbReference type="NCBI Taxonomy" id="92401"/>
    <lineage>
        <taxon>Bacteria</taxon>
        <taxon>Bacillati</taxon>
        <taxon>Mycoplasmatota</taxon>
        <taxon>Mycoplasmoidales</taxon>
        <taxon>Metamycoplasmataceae</taxon>
        <taxon>Metamycoplasma</taxon>
    </lineage>
</organism>
<dbReference type="InterPro" id="IPR005944">
    <property type="entry name" value="Pro_iminopeptidase"/>
</dbReference>
<keyword evidence="11" id="KW-1185">Reference proteome</keyword>
<evidence type="ECO:0000256" key="4">
    <source>
        <dbReference type="ARBA" id="ARBA00022438"/>
    </source>
</evidence>
<dbReference type="NCBIfam" id="TIGR01249">
    <property type="entry name" value="pro_imino_pep_1"/>
    <property type="match status" value="1"/>
</dbReference>
<dbReference type="RefSeq" id="WP_029330673.1">
    <property type="nucleotide sequence ID" value="NZ_CP030103.1"/>
</dbReference>
<dbReference type="PRINTS" id="PR00111">
    <property type="entry name" value="ABHYDROLASE"/>
</dbReference>